<name>A0A923LPP7_9FIRM</name>
<reference evidence="1" key="1">
    <citation type="submission" date="2020-08" db="EMBL/GenBank/DDBJ databases">
        <title>Genome public.</title>
        <authorList>
            <person name="Liu C."/>
            <person name="Sun Q."/>
        </authorList>
    </citation>
    <scope>NUCLEOTIDE SEQUENCE</scope>
    <source>
        <strain evidence="1">BX1005</strain>
    </source>
</reference>
<organism evidence="1 2">
    <name type="scientific">Roseburia zhanii</name>
    <dbReference type="NCBI Taxonomy" id="2763064"/>
    <lineage>
        <taxon>Bacteria</taxon>
        <taxon>Bacillati</taxon>
        <taxon>Bacillota</taxon>
        <taxon>Clostridia</taxon>
        <taxon>Lachnospirales</taxon>
        <taxon>Lachnospiraceae</taxon>
        <taxon>Roseburia</taxon>
    </lineage>
</organism>
<protein>
    <submittedName>
        <fullName evidence="1">Sterol carrier protein domain-containing protein</fullName>
    </submittedName>
</protein>
<dbReference type="EMBL" id="JACOPH010000004">
    <property type="protein sequence ID" value="MBC5713996.1"/>
    <property type="molecule type" value="Genomic_DNA"/>
</dbReference>
<dbReference type="Gene3D" id="3.90.350.10">
    <property type="entry name" value="Transposase Inhibitor Protein From Tn5, Chain A, domain 1"/>
    <property type="match status" value="1"/>
</dbReference>
<evidence type="ECO:0000313" key="2">
    <source>
        <dbReference type="Proteomes" id="UP000606720"/>
    </source>
</evidence>
<sequence>MVKQLQQRYTYNGRQYTLPGLKKFVDFSSAGNMFGSLVVTTKTGIPVKIVFVRNRHKKSECLYLLSTDTSLNNAEIVRIYGNRWSIECFFKASKSFLKLGSEFQSRTLLLGYKTAERLYALERIEGKQEAVDRLDDVLYHKIPYISDYI</sequence>
<dbReference type="RefSeq" id="WP_186866769.1">
    <property type="nucleotide sequence ID" value="NZ_JACOPH010000004.1"/>
</dbReference>
<dbReference type="Pfam" id="PF04693">
    <property type="entry name" value="DDE_Tnp_2"/>
    <property type="match status" value="1"/>
</dbReference>
<comment type="caution">
    <text evidence="1">The sequence shown here is derived from an EMBL/GenBank/DDBJ whole genome shotgun (WGS) entry which is preliminary data.</text>
</comment>
<dbReference type="InterPro" id="IPR006783">
    <property type="entry name" value="Transposase_ISC1217"/>
</dbReference>
<proteinExistence type="predicted"/>
<keyword evidence="2" id="KW-1185">Reference proteome</keyword>
<dbReference type="InterPro" id="IPR012337">
    <property type="entry name" value="RNaseH-like_sf"/>
</dbReference>
<dbReference type="AlphaFoldDB" id="A0A923LPP7"/>
<evidence type="ECO:0000313" key="1">
    <source>
        <dbReference type="EMBL" id="MBC5713996.1"/>
    </source>
</evidence>
<gene>
    <name evidence="1" type="ORF">H8S17_07205</name>
</gene>
<dbReference type="Proteomes" id="UP000606720">
    <property type="component" value="Unassembled WGS sequence"/>
</dbReference>
<dbReference type="SUPFAM" id="SSF53098">
    <property type="entry name" value="Ribonuclease H-like"/>
    <property type="match status" value="1"/>
</dbReference>
<accession>A0A923LPP7</accession>